<name>A0A2U1JTZ5_9BACI</name>
<sequence length="65" mass="7653">MLMNWNQCYKLSKRAPKFLFGFRWAFLKFYLGSGSQWKAMKVYDKNGEKVFGKYVETSAIANISK</sequence>
<dbReference type="AlphaFoldDB" id="A0A2U1JTZ5"/>
<accession>A0A2U1JTZ5</accession>
<reference evidence="1 2" key="1">
    <citation type="submission" date="2018-04" db="EMBL/GenBank/DDBJ databases">
        <title>Camelliibacillus theae gen. nov., sp. nov., isolated from Pu'er tea.</title>
        <authorList>
            <person name="Niu L."/>
        </authorList>
    </citation>
    <scope>NUCLEOTIDE SEQUENCE [LARGE SCALE GENOMIC DNA]</scope>
    <source>
        <strain evidence="1 2">T8</strain>
    </source>
</reference>
<comment type="caution">
    <text evidence="1">The sequence shown here is derived from an EMBL/GenBank/DDBJ whole genome shotgun (WGS) entry which is preliminary data.</text>
</comment>
<organism evidence="1 2">
    <name type="scientific">Pueribacillus theae</name>
    <dbReference type="NCBI Taxonomy" id="2171751"/>
    <lineage>
        <taxon>Bacteria</taxon>
        <taxon>Bacillati</taxon>
        <taxon>Bacillota</taxon>
        <taxon>Bacilli</taxon>
        <taxon>Bacillales</taxon>
        <taxon>Bacillaceae</taxon>
        <taxon>Pueribacillus</taxon>
    </lineage>
</organism>
<dbReference type="Proteomes" id="UP000245998">
    <property type="component" value="Unassembled WGS sequence"/>
</dbReference>
<evidence type="ECO:0000313" key="1">
    <source>
        <dbReference type="EMBL" id="PWA08424.1"/>
    </source>
</evidence>
<protein>
    <submittedName>
        <fullName evidence="1">Uncharacterized protein</fullName>
    </submittedName>
</protein>
<keyword evidence="2" id="KW-1185">Reference proteome</keyword>
<evidence type="ECO:0000313" key="2">
    <source>
        <dbReference type="Proteomes" id="UP000245998"/>
    </source>
</evidence>
<dbReference type="EMBL" id="QCZG01000037">
    <property type="protein sequence ID" value="PWA08424.1"/>
    <property type="molecule type" value="Genomic_DNA"/>
</dbReference>
<gene>
    <name evidence="1" type="ORF">DCC39_14870</name>
</gene>
<proteinExistence type="predicted"/>